<comment type="caution">
    <text evidence="1">The sequence shown here is derived from an EMBL/GenBank/DDBJ whole genome shotgun (WGS) entry which is preliminary data.</text>
</comment>
<evidence type="ECO:0000313" key="1">
    <source>
        <dbReference type="EMBL" id="KAK6778205.1"/>
    </source>
</evidence>
<name>A0AAN8SYI5_SOLBU</name>
<protein>
    <submittedName>
        <fullName evidence="1">Uncharacterized protein</fullName>
    </submittedName>
</protein>
<dbReference type="EMBL" id="JBANQN010000010">
    <property type="protein sequence ID" value="KAK6778205.1"/>
    <property type="molecule type" value="Genomic_DNA"/>
</dbReference>
<reference evidence="1 2" key="1">
    <citation type="submission" date="2024-02" db="EMBL/GenBank/DDBJ databases">
        <title>de novo genome assembly of Solanum bulbocastanum strain 11H21.</title>
        <authorList>
            <person name="Hosaka A.J."/>
        </authorList>
    </citation>
    <scope>NUCLEOTIDE SEQUENCE [LARGE SCALE GENOMIC DNA]</scope>
    <source>
        <tissue evidence="1">Young leaves</tissue>
    </source>
</reference>
<organism evidence="1 2">
    <name type="scientific">Solanum bulbocastanum</name>
    <name type="common">Wild potato</name>
    <dbReference type="NCBI Taxonomy" id="147425"/>
    <lineage>
        <taxon>Eukaryota</taxon>
        <taxon>Viridiplantae</taxon>
        <taxon>Streptophyta</taxon>
        <taxon>Embryophyta</taxon>
        <taxon>Tracheophyta</taxon>
        <taxon>Spermatophyta</taxon>
        <taxon>Magnoliopsida</taxon>
        <taxon>eudicotyledons</taxon>
        <taxon>Gunneridae</taxon>
        <taxon>Pentapetalae</taxon>
        <taxon>asterids</taxon>
        <taxon>lamiids</taxon>
        <taxon>Solanales</taxon>
        <taxon>Solanaceae</taxon>
        <taxon>Solanoideae</taxon>
        <taxon>Solaneae</taxon>
        <taxon>Solanum</taxon>
    </lineage>
</organism>
<dbReference type="Proteomes" id="UP001371456">
    <property type="component" value="Unassembled WGS sequence"/>
</dbReference>
<proteinExistence type="predicted"/>
<accession>A0AAN8SYI5</accession>
<gene>
    <name evidence="1" type="ORF">RDI58_024923</name>
</gene>
<evidence type="ECO:0000313" key="2">
    <source>
        <dbReference type="Proteomes" id="UP001371456"/>
    </source>
</evidence>
<keyword evidence="2" id="KW-1185">Reference proteome</keyword>
<sequence length="16" mass="2048">MYDEVRLLLLDWLKLQ</sequence>
<dbReference type="AlphaFoldDB" id="A0AAN8SYI5"/>